<comment type="caution">
    <text evidence="1">The sequence shown here is derived from an EMBL/GenBank/DDBJ whole genome shotgun (WGS) entry which is preliminary data.</text>
</comment>
<organism evidence="1 2">
    <name type="scientific">Pyrodictium delaneyi</name>
    <dbReference type="NCBI Taxonomy" id="1273541"/>
    <lineage>
        <taxon>Archaea</taxon>
        <taxon>Thermoproteota</taxon>
        <taxon>Thermoprotei</taxon>
        <taxon>Desulfurococcales</taxon>
        <taxon>Pyrodictiaceae</taxon>
        <taxon>Pyrodictium</taxon>
    </lineage>
</organism>
<protein>
    <submittedName>
        <fullName evidence="1">Uncharacterized protein</fullName>
    </submittedName>
</protein>
<evidence type="ECO:0000313" key="2">
    <source>
        <dbReference type="Proteomes" id="UP000196694"/>
    </source>
</evidence>
<name>A0A211YLW9_9CREN</name>
<sequence>MGEYTVPAADAQFLNTAMLVLDNMFYHSASSTTGAEGQITAGLQLPQELALLHSDYSELQGPVLPRIANTCSRRGLYPPPVTLARGLNVSESVTQNMEMDSDKSCGFAL</sequence>
<dbReference type="EMBL" id="NCQP01000009">
    <property type="protein sequence ID" value="OWJ53817.1"/>
    <property type="molecule type" value="Genomic_DNA"/>
</dbReference>
<keyword evidence="2" id="KW-1185">Reference proteome</keyword>
<proteinExistence type="predicted"/>
<gene>
    <name evidence="1" type="ORF">Pdsh_10290</name>
</gene>
<accession>A0A211YLW9</accession>
<reference evidence="1 2" key="1">
    <citation type="submission" date="2017-05" db="EMBL/GenBank/DDBJ databases">
        <title>The draft genome of the hyperthermophilic archaeon 'Pyrodictium delaneyi strain Hulk', an iron and nitrate reducer, reveals the capacity for sulfate reduction.</title>
        <authorList>
            <person name="Demey L.M."/>
            <person name="Miller C."/>
            <person name="Manzella M."/>
            <person name="Reguera G."/>
            <person name="Kashefi K."/>
        </authorList>
    </citation>
    <scope>NUCLEOTIDE SEQUENCE [LARGE SCALE GENOMIC DNA]</scope>
    <source>
        <strain evidence="1 2">Hulk</strain>
    </source>
</reference>
<dbReference type="AlphaFoldDB" id="A0A211YLW9"/>
<evidence type="ECO:0000313" key="1">
    <source>
        <dbReference type="EMBL" id="OWJ53817.1"/>
    </source>
</evidence>
<dbReference type="Proteomes" id="UP000196694">
    <property type="component" value="Unassembled WGS sequence"/>
</dbReference>